<accession>A0AAV7TDA8</accession>
<evidence type="ECO:0000313" key="2">
    <source>
        <dbReference type="EMBL" id="KAJ1173837.1"/>
    </source>
</evidence>
<comment type="caution">
    <text evidence="2">The sequence shown here is derived from an EMBL/GenBank/DDBJ whole genome shotgun (WGS) entry which is preliminary data.</text>
</comment>
<dbReference type="EMBL" id="JANPWB010000007">
    <property type="protein sequence ID" value="KAJ1173837.1"/>
    <property type="molecule type" value="Genomic_DNA"/>
</dbReference>
<organism evidence="2 3">
    <name type="scientific">Pleurodeles waltl</name>
    <name type="common">Iberian ribbed newt</name>
    <dbReference type="NCBI Taxonomy" id="8319"/>
    <lineage>
        <taxon>Eukaryota</taxon>
        <taxon>Metazoa</taxon>
        <taxon>Chordata</taxon>
        <taxon>Craniata</taxon>
        <taxon>Vertebrata</taxon>
        <taxon>Euteleostomi</taxon>
        <taxon>Amphibia</taxon>
        <taxon>Batrachia</taxon>
        <taxon>Caudata</taxon>
        <taxon>Salamandroidea</taxon>
        <taxon>Salamandridae</taxon>
        <taxon>Pleurodelinae</taxon>
        <taxon>Pleurodeles</taxon>
    </lineage>
</organism>
<keyword evidence="3" id="KW-1185">Reference proteome</keyword>
<dbReference type="AlphaFoldDB" id="A0AAV7TDA8"/>
<protein>
    <submittedName>
        <fullName evidence="2">Uncharacterized protein</fullName>
    </submittedName>
</protein>
<dbReference type="Proteomes" id="UP001066276">
    <property type="component" value="Chromosome 4_1"/>
</dbReference>
<feature type="region of interest" description="Disordered" evidence="1">
    <location>
        <begin position="1"/>
        <end position="57"/>
    </location>
</feature>
<reference evidence="2" key="1">
    <citation type="journal article" date="2022" name="bioRxiv">
        <title>Sequencing and chromosome-scale assembly of the giantPleurodeles waltlgenome.</title>
        <authorList>
            <person name="Brown T."/>
            <person name="Elewa A."/>
            <person name="Iarovenko S."/>
            <person name="Subramanian E."/>
            <person name="Araus A.J."/>
            <person name="Petzold A."/>
            <person name="Susuki M."/>
            <person name="Suzuki K.-i.T."/>
            <person name="Hayashi T."/>
            <person name="Toyoda A."/>
            <person name="Oliveira C."/>
            <person name="Osipova E."/>
            <person name="Leigh N.D."/>
            <person name="Simon A."/>
            <person name="Yun M.H."/>
        </authorList>
    </citation>
    <scope>NUCLEOTIDE SEQUENCE</scope>
    <source>
        <strain evidence="2">20211129_DDA</strain>
        <tissue evidence="2">Liver</tissue>
    </source>
</reference>
<sequence>MRQREIEGLSRNSVPSGPRFPSPLLKHPGWSRGEYRSRSLEMGEPENPPHGSSERVAENSSCMWGKRKFDHDRARAHFCLAMCTKSRRISLTAGKGRKPALQVEKAPIPKRASPRRIKRSSLQVAETRKLHLVYVKAGVTYCLACVLGELKVLPLWVDIVKKICPEVAGLCLADGSPRE</sequence>
<evidence type="ECO:0000256" key="1">
    <source>
        <dbReference type="SAM" id="MobiDB-lite"/>
    </source>
</evidence>
<name>A0AAV7TDA8_PLEWA</name>
<proteinExistence type="predicted"/>
<evidence type="ECO:0000313" key="3">
    <source>
        <dbReference type="Proteomes" id="UP001066276"/>
    </source>
</evidence>
<gene>
    <name evidence="2" type="ORF">NDU88_005662</name>
</gene>